<dbReference type="GO" id="GO:0005524">
    <property type="term" value="F:ATP binding"/>
    <property type="evidence" value="ECO:0007669"/>
    <property type="project" value="UniProtKB-KW"/>
</dbReference>
<dbReference type="InterPro" id="IPR027417">
    <property type="entry name" value="P-loop_NTPase"/>
</dbReference>
<dbReference type="SUPFAM" id="SSF52540">
    <property type="entry name" value="P-loop containing nucleoside triphosphate hydrolases"/>
    <property type="match status" value="2"/>
</dbReference>
<dbReference type="SMART" id="SM00382">
    <property type="entry name" value="AAA"/>
    <property type="match status" value="2"/>
</dbReference>
<dbReference type="NCBIfam" id="NF000355">
    <property type="entry name" value="ribo_prot_ABC_F"/>
    <property type="match status" value="1"/>
</dbReference>
<evidence type="ECO:0000256" key="2">
    <source>
        <dbReference type="ARBA" id="ARBA00022840"/>
    </source>
</evidence>
<sequence length="644" mass="73889">MLINIENLHFSYGIHEIFNELNLSINEKKQIGLVGRNGTGKSTLLKLITGELVPDTGRISKKNGLTISYLSQESNIADNTTLLEMLTDVFKPLIEMERRIKQIGDDLAHSSGADQEKLMQEFGELQERFAEKRGYEYPSRIRGVINGLGFKPEDQDKAFSMLSGGEKTRATLGQILLQEPELLLLDEPTNYLDIDALQWLEQYLKNYPGTFIIVSHDRYFIDKVCTSIIEVTQQHVKEYHGNYTQYAIKKRQDMMEQNHQYQQQLKEIKHQQEVIDRFRAYNSIKSSKRASSREKALSKIELLDKVETAHNSHFSFIPRVKSGNDVLAVTGIKKSFGDRLLFQNMNFEIHRGDKIGIIGPNGAGKTTLFRILLNKLAADAGEIRLGQKVHIGYFDQEHQALKKFYNENLLEALWDVDSKLTEGELRNILAAFLFVGDEVFKPINTLSGGEKARLLLARLMISQSNFLLMDEPTNHIDMDTKEILENALSQYEGTLLFISHDRYFLNRISTQIYQFSADGMEIHLGNYDDYLKHKADASEREAVLTEENKTIITKTQLKTDRKKQKEEEARVRLLKKQVKEIEEAILVIEQEIEAIELTMCAPDFYDNLTLASEINLSYEDLKQQLSELTDSWELALMALETESL</sequence>
<dbReference type="InterPro" id="IPR017871">
    <property type="entry name" value="ABC_transporter-like_CS"/>
</dbReference>
<evidence type="ECO:0000256" key="1">
    <source>
        <dbReference type="ARBA" id="ARBA00022741"/>
    </source>
</evidence>
<evidence type="ECO:0000313" key="6">
    <source>
        <dbReference type="Proteomes" id="UP000622405"/>
    </source>
</evidence>
<dbReference type="InterPro" id="IPR032781">
    <property type="entry name" value="ABC_tran_Xtn"/>
</dbReference>
<feature type="domain" description="ABC transporter" evidence="4">
    <location>
        <begin position="327"/>
        <end position="543"/>
    </location>
</feature>
<keyword evidence="2 5" id="KW-0067">ATP-binding</keyword>
<dbReference type="InterPro" id="IPR051309">
    <property type="entry name" value="ABCF_ATPase"/>
</dbReference>
<feature type="domain" description="ABC transporter" evidence="4">
    <location>
        <begin position="3"/>
        <end position="258"/>
    </location>
</feature>
<dbReference type="InterPro" id="IPR003439">
    <property type="entry name" value="ABC_transporter-like_ATP-bd"/>
</dbReference>
<dbReference type="Gene3D" id="1.10.287.380">
    <property type="entry name" value="Valyl-tRNA synthetase, C-terminal domain"/>
    <property type="match status" value="1"/>
</dbReference>
<dbReference type="PANTHER" id="PTHR42855">
    <property type="entry name" value="ABC TRANSPORTER ATP-BINDING SUBUNIT"/>
    <property type="match status" value="1"/>
</dbReference>
<dbReference type="InterPro" id="IPR032524">
    <property type="entry name" value="ABC_tran_C"/>
</dbReference>
<evidence type="ECO:0000313" key="5">
    <source>
        <dbReference type="EMBL" id="MBC3899006.1"/>
    </source>
</evidence>
<feature type="coiled-coil region" evidence="3">
    <location>
        <begin position="564"/>
        <end position="631"/>
    </location>
</feature>
<reference evidence="5 6" key="1">
    <citation type="journal article" date="2020" name="mSystems">
        <title>Defining Genomic and Predicted Metabolic Features of the Acetobacterium Genus.</title>
        <authorList>
            <person name="Ross D.E."/>
            <person name="Marshall C.W."/>
            <person name="Gulliver D."/>
            <person name="May H.D."/>
            <person name="Norman R.S."/>
        </authorList>
    </citation>
    <scope>NUCLEOTIDE SEQUENCE [LARGE SCALE GENOMIC DNA]</scope>
    <source>
        <strain evidence="5 6">DSM 4132</strain>
    </source>
</reference>
<dbReference type="CDD" id="cd03221">
    <property type="entry name" value="ABCF_EF-3"/>
    <property type="match status" value="2"/>
</dbReference>
<evidence type="ECO:0000259" key="4">
    <source>
        <dbReference type="PROSITE" id="PS50893"/>
    </source>
</evidence>
<dbReference type="PANTHER" id="PTHR42855:SF2">
    <property type="entry name" value="DRUG RESISTANCE ABC TRANSPORTER,ATP-BINDING PROTEIN"/>
    <property type="match status" value="1"/>
</dbReference>
<dbReference type="Proteomes" id="UP000622405">
    <property type="component" value="Unassembled WGS sequence"/>
</dbReference>
<protein>
    <submittedName>
        <fullName evidence="5">ATP-binding cassette domain-containing protein</fullName>
    </submittedName>
</protein>
<evidence type="ECO:0000256" key="3">
    <source>
        <dbReference type="SAM" id="Coils"/>
    </source>
</evidence>
<dbReference type="RefSeq" id="WP_186893574.1">
    <property type="nucleotide sequence ID" value="NZ_WJBE01000003.1"/>
</dbReference>
<name>A0ABR6YUY8_9FIRM</name>
<dbReference type="InterPro" id="IPR003593">
    <property type="entry name" value="AAA+_ATPase"/>
</dbReference>
<comment type="caution">
    <text evidence="5">The sequence shown here is derived from an EMBL/GenBank/DDBJ whole genome shotgun (WGS) entry which is preliminary data.</text>
</comment>
<proteinExistence type="predicted"/>
<dbReference type="InterPro" id="IPR037118">
    <property type="entry name" value="Val-tRNA_synth_C_sf"/>
</dbReference>
<dbReference type="PROSITE" id="PS00211">
    <property type="entry name" value="ABC_TRANSPORTER_1"/>
    <property type="match status" value="2"/>
</dbReference>
<keyword evidence="1" id="KW-0547">Nucleotide-binding</keyword>
<organism evidence="5 6">
    <name type="scientific">Acetobacterium malicum</name>
    <dbReference type="NCBI Taxonomy" id="52692"/>
    <lineage>
        <taxon>Bacteria</taxon>
        <taxon>Bacillati</taxon>
        <taxon>Bacillota</taxon>
        <taxon>Clostridia</taxon>
        <taxon>Eubacteriales</taxon>
        <taxon>Eubacteriaceae</taxon>
        <taxon>Acetobacterium</taxon>
    </lineage>
</organism>
<dbReference type="Pfam" id="PF00005">
    <property type="entry name" value="ABC_tran"/>
    <property type="match status" value="2"/>
</dbReference>
<gene>
    <name evidence="5" type="ORF">GH811_05185</name>
</gene>
<dbReference type="PROSITE" id="PS50893">
    <property type="entry name" value="ABC_TRANSPORTER_2"/>
    <property type="match status" value="2"/>
</dbReference>
<dbReference type="Pfam" id="PF16326">
    <property type="entry name" value="ABC_tran_CTD"/>
    <property type="match status" value="1"/>
</dbReference>
<dbReference type="EMBL" id="WJBE01000003">
    <property type="protein sequence ID" value="MBC3899006.1"/>
    <property type="molecule type" value="Genomic_DNA"/>
</dbReference>
<keyword evidence="6" id="KW-1185">Reference proteome</keyword>
<dbReference type="Gene3D" id="3.40.50.300">
    <property type="entry name" value="P-loop containing nucleotide triphosphate hydrolases"/>
    <property type="match status" value="2"/>
</dbReference>
<dbReference type="Pfam" id="PF12848">
    <property type="entry name" value="ABC_tran_Xtn"/>
    <property type="match status" value="1"/>
</dbReference>
<keyword evidence="3" id="KW-0175">Coiled coil</keyword>
<accession>A0ABR6YUY8</accession>